<proteinExistence type="predicted"/>
<dbReference type="PANTHER" id="PTHR24559:SF444">
    <property type="entry name" value="REVERSE TRANSCRIPTASE DOMAIN-CONTAINING PROTEIN"/>
    <property type="match status" value="1"/>
</dbReference>
<dbReference type="PROSITE" id="PS50878">
    <property type="entry name" value="RT_POL"/>
    <property type="match status" value="1"/>
</dbReference>
<dbReference type="Pfam" id="PF00078">
    <property type="entry name" value="RVT_1"/>
    <property type="match status" value="1"/>
</dbReference>
<feature type="non-terminal residue" evidence="2">
    <location>
        <position position="300"/>
    </location>
</feature>
<reference evidence="2 3" key="1">
    <citation type="journal article" date="2020" name="Genome Biol. Evol.">
        <title>Comparative genomics of strictly vertically transmitted, feminizing microsporidia endosymbionts of amphipod crustaceans.</title>
        <authorList>
            <person name="Cormier A."/>
            <person name="Chebbi M.A."/>
            <person name="Giraud I."/>
            <person name="Wattier R."/>
            <person name="Teixeira M."/>
            <person name="Gilbert C."/>
            <person name="Rigaud T."/>
            <person name="Cordaux R."/>
        </authorList>
    </citation>
    <scope>NUCLEOTIDE SEQUENCE [LARGE SCALE GENOMIC DNA]</scope>
    <source>
        <strain evidence="2 3">Ou3-Ou53</strain>
    </source>
</reference>
<sequence length="300" mass="35688">PREKVLFKKASDELKDFIIGRYTVTKWDCEDLLCYLEKDLKEKVEWENEKRIYEEVVQRVITESIAELKEKFRRENLVRAKMRARVMFRKQSLKCYKCGMEGNVVSECRFGKEIKDKVKEKPKYRKITKEEDEFSKEQMIKQLKEVHGEVLSNDKEIKYCNLEKCRIETENGLKVVKKGQRVQQSLFKKTRSHIHGLLERGVIRRSDSDWRNPIRAIEKPNGNVRLVSNFMALNDLVKKDPYNLVNIRDVIRATQGSEYFTVVDLKEAFYHIEIEEGDKFKTAFEFEGEVFEWNSMVMGF</sequence>
<organism evidence="2 3">
    <name type="scientific">Nosema granulosis</name>
    <dbReference type="NCBI Taxonomy" id="83296"/>
    <lineage>
        <taxon>Eukaryota</taxon>
        <taxon>Fungi</taxon>
        <taxon>Fungi incertae sedis</taxon>
        <taxon>Microsporidia</taxon>
        <taxon>Nosematidae</taxon>
        <taxon>Nosema</taxon>
    </lineage>
</organism>
<protein>
    <submittedName>
        <fullName evidence="2">Transposon Tf2-11 polyprotein</fullName>
    </submittedName>
</protein>
<dbReference type="OrthoDB" id="8948897at2759"/>
<dbReference type="CDD" id="cd01647">
    <property type="entry name" value="RT_LTR"/>
    <property type="match status" value="1"/>
</dbReference>
<dbReference type="InterPro" id="IPR053134">
    <property type="entry name" value="RNA-dir_DNA_polymerase"/>
</dbReference>
<dbReference type="SUPFAM" id="SSF56672">
    <property type="entry name" value="DNA/RNA polymerases"/>
    <property type="match status" value="1"/>
</dbReference>
<dbReference type="Gene3D" id="3.10.10.10">
    <property type="entry name" value="HIV Type 1 Reverse Transcriptase, subunit A, domain 1"/>
    <property type="match status" value="1"/>
</dbReference>
<dbReference type="Proteomes" id="UP000740883">
    <property type="component" value="Unassembled WGS sequence"/>
</dbReference>
<dbReference type="EMBL" id="SBJO01001251">
    <property type="protein sequence ID" value="KAF9748555.1"/>
    <property type="molecule type" value="Genomic_DNA"/>
</dbReference>
<dbReference type="PANTHER" id="PTHR24559">
    <property type="entry name" value="TRANSPOSON TY3-I GAG-POL POLYPROTEIN"/>
    <property type="match status" value="1"/>
</dbReference>
<evidence type="ECO:0000259" key="1">
    <source>
        <dbReference type="PROSITE" id="PS50878"/>
    </source>
</evidence>
<keyword evidence="3" id="KW-1185">Reference proteome</keyword>
<feature type="non-terminal residue" evidence="2">
    <location>
        <position position="1"/>
    </location>
</feature>
<dbReference type="AlphaFoldDB" id="A0A9P6KX63"/>
<dbReference type="InterPro" id="IPR043502">
    <property type="entry name" value="DNA/RNA_pol_sf"/>
</dbReference>
<accession>A0A9P6KX63</accession>
<dbReference type="InterPro" id="IPR000477">
    <property type="entry name" value="RT_dom"/>
</dbReference>
<feature type="domain" description="Reverse transcriptase" evidence="1">
    <location>
        <begin position="198"/>
        <end position="300"/>
    </location>
</feature>
<name>A0A9P6KX63_9MICR</name>
<comment type="caution">
    <text evidence="2">The sequence shown here is derived from an EMBL/GenBank/DDBJ whole genome shotgun (WGS) entry which is preliminary data.</text>
</comment>
<evidence type="ECO:0000313" key="2">
    <source>
        <dbReference type="EMBL" id="KAF9748555.1"/>
    </source>
</evidence>
<gene>
    <name evidence="2" type="primary">Tf2-11_10</name>
    <name evidence="2" type="ORF">NGRA_3490</name>
</gene>
<evidence type="ECO:0000313" key="3">
    <source>
        <dbReference type="Proteomes" id="UP000740883"/>
    </source>
</evidence>